<evidence type="ECO:0000256" key="1">
    <source>
        <dbReference type="SAM" id="MobiDB-lite"/>
    </source>
</evidence>
<sequence>MADDLDKLEAGLHELEPIPTHDQASRNDEPPSKEPKRTNVLGLSQHSALWYLARIQKYSTYAFSAFAAMHITTTSIVPLITQSVPTSEPYLLLTREYYQSPAAEPLMVIVPMYAHVFSGLAIRVLRRNHNARRYGDAYSKENKASFLTKFWPRVSAISKLGYQFLPLLMGHMFINRGIPKMSQGGSSNVNLSYVSHAFAKHPAISFFGFTALLGVGCFHITWGWAKWLGWAPEQVTSMGAQRELSKKRRWYIINGLAAVFTGLWMAGSFGVVARGGEAPGWVGRQYDELYQKIPILGKWMIFQSRLLDSATQNMTTTTANIRAKAMVAAVALVICLLLSTPWLVPQSRNPTSIRYDRRDLAAHDRNITTRANDRNDAVPGWSSPLSTYLATPFDQLDDKGKAVVIGKQMVCMLDEDLDSTHSPQSQFTDIEDLGRNRCGWTYSRVPLADHGDDFLEEYGLEDAFWELGISLNKRDWHQVSTVHSSKGQVNGVEYPVTWGTYQSLFNLRDGVIVATTNYGPKWQAERMALEIPNDKLVPLRQWSDLVFLAFEKAIAEVGVGNVKGINHVFRHNLLNNEAKEQLAMITGGTDIYDYPGKWPGLSYPITENQALAAISTANGKGVAHFLGTHKGQMGVRAIDRVNIFNCPGQYGGEEGPQWCLYLHIVDGPLAS</sequence>
<accession>A0ABR0DXM1</accession>
<organism evidence="4 5">
    <name type="scientific">Zasmidium cellare</name>
    <name type="common">Wine cellar mold</name>
    <name type="synonym">Racodium cellare</name>
    <dbReference type="NCBI Taxonomy" id="395010"/>
    <lineage>
        <taxon>Eukaryota</taxon>
        <taxon>Fungi</taxon>
        <taxon>Dikarya</taxon>
        <taxon>Ascomycota</taxon>
        <taxon>Pezizomycotina</taxon>
        <taxon>Dothideomycetes</taxon>
        <taxon>Dothideomycetidae</taxon>
        <taxon>Mycosphaerellales</taxon>
        <taxon>Mycosphaerellaceae</taxon>
        <taxon>Zasmidium</taxon>
    </lineage>
</organism>
<evidence type="ECO:0000313" key="4">
    <source>
        <dbReference type="EMBL" id="KAK4493899.1"/>
    </source>
</evidence>
<comment type="caution">
    <text evidence="4">The sequence shown here is derived from an EMBL/GenBank/DDBJ whole genome shotgun (WGS) entry which is preliminary data.</text>
</comment>
<dbReference type="PANTHER" id="PTHR38409">
    <property type="entry name" value="MDM10-COMPLEMENTING PROTEIN 1"/>
    <property type="match status" value="1"/>
</dbReference>
<dbReference type="Pfam" id="PF07950">
    <property type="entry name" value="MCP1_TM"/>
    <property type="match status" value="1"/>
</dbReference>
<feature type="domain" description="Mitochondrial adapter protein MCP1 transmembrane" evidence="3">
    <location>
        <begin position="166"/>
        <end position="277"/>
    </location>
</feature>
<dbReference type="InterPro" id="IPR039960">
    <property type="entry name" value="MCP1"/>
</dbReference>
<name>A0ABR0DXM1_ZASCE</name>
<dbReference type="Proteomes" id="UP001305779">
    <property type="component" value="Unassembled WGS sequence"/>
</dbReference>
<feature type="transmembrane region" description="Helical" evidence="2">
    <location>
        <begin position="325"/>
        <end position="344"/>
    </location>
</feature>
<dbReference type="InterPro" id="IPR012472">
    <property type="entry name" value="MCP1_TM"/>
</dbReference>
<reference evidence="4 5" key="1">
    <citation type="journal article" date="2023" name="G3 (Bethesda)">
        <title>A chromosome-level genome assembly of Zasmidium syzygii isolated from banana leaves.</title>
        <authorList>
            <person name="van Westerhoven A.C."/>
            <person name="Mehrabi R."/>
            <person name="Talebi R."/>
            <person name="Steentjes M.B.F."/>
            <person name="Corcolon B."/>
            <person name="Chong P.A."/>
            <person name="Kema G.H.J."/>
            <person name="Seidl M.F."/>
        </authorList>
    </citation>
    <scope>NUCLEOTIDE SEQUENCE [LARGE SCALE GENOMIC DNA]</scope>
    <source>
        <strain evidence="4 5">P124</strain>
    </source>
</reference>
<keyword evidence="2" id="KW-0472">Membrane</keyword>
<keyword evidence="2" id="KW-0812">Transmembrane</keyword>
<evidence type="ECO:0000256" key="2">
    <source>
        <dbReference type="SAM" id="Phobius"/>
    </source>
</evidence>
<gene>
    <name evidence="4" type="ORF">PRZ48_015084</name>
</gene>
<dbReference type="PANTHER" id="PTHR38409:SF1">
    <property type="entry name" value="MITOCHONDRIAL ADAPTER PROTEIN MCP1"/>
    <property type="match status" value="1"/>
</dbReference>
<protein>
    <recommendedName>
        <fullName evidence="3">Mitochondrial adapter protein MCP1 transmembrane domain-containing protein</fullName>
    </recommendedName>
</protein>
<feature type="region of interest" description="Disordered" evidence="1">
    <location>
        <begin position="11"/>
        <end position="38"/>
    </location>
</feature>
<feature type="transmembrane region" description="Helical" evidence="2">
    <location>
        <begin position="105"/>
        <end position="125"/>
    </location>
</feature>
<feature type="transmembrane region" description="Helical" evidence="2">
    <location>
        <begin position="251"/>
        <end position="273"/>
    </location>
</feature>
<feature type="transmembrane region" description="Helical" evidence="2">
    <location>
        <begin position="61"/>
        <end position="85"/>
    </location>
</feature>
<keyword evidence="2" id="KW-1133">Transmembrane helix</keyword>
<evidence type="ECO:0000313" key="5">
    <source>
        <dbReference type="Proteomes" id="UP001305779"/>
    </source>
</evidence>
<dbReference type="EMBL" id="JAXOVC010000015">
    <property type="protein sequence ID" value="KAK4493899.1"/>
    <property type="molecule type" value="Genomic_DNA"/>
</dbReference>
<evidence type="ECO:0000259" key="3">
    <source>
        <dbReference type="Pfam" id="PF07950"/>
    </source>
</evidence>
<feature type="compositionally biased region" description="Basic and acidic residues" evidence="1">
    <location>
        <begin position="23"/>
        <end position="37"/>
    </location>
</feature>
<keyword evidence="5" id="KW-1185">Reference proteome</keyword>
<proteinExistence type="predicted"/>